<keyword evidence="1" id="KW-1133">Transmembrane helix</keyword>
<organism evidence="2 3">
    <name type="scientific">Aspergillus taichungensis</name>
    <dbReference type="NCBI Taxonomy" id="482145"/>
    <lineage>
        <taxon>Eukaryota</taxon>
        <taxon>Fungi</taxon>
        <taxon>Dikarya</taxon>
        <taxon>Ascomycota</taxon>
        <taxon>Pezizomycotina</taxon>
        <taxon>Eurotiomycetes</taxon>
        <taxon>Eurotiomycetidae</taxon>
        <taxon>Eurotiales</taxon>
        <taxon>Aspergillaceae</taxon>
        <taxon>Aspergillus</taxon>
        <taxon>Aspergillus subgen. Circumdati</taxon>
    </lineage>
</organism>
<feature type="non-terminal residue" evidence="2">
    <location>
        <position position="52"/>
    </location>
</feature>
<proteinExistence type="predicted"/>
<keyword evidence="1" id="KW-0812">Transmembrane</keyword>
<evidence type="ECO:0000256" key="1">
    <source>
        <dbReference type="SAM" id="Phobius"/>
    </source>
</evidence>
<keyword evidence="1" id="KW-0472">Membrane</keyword>
<dbReference type="EMBL" id="KZ559540">
    <property type="protein sequence ID" value="PLN81075.1"/>
    <property type="molecule type" value="Genomic_DNA"/>
</dbReference>
<reference evidence="3" key="1">
    <citation type="submission" date="2017-12" db="EMBL/GenBank/DDBJ databases">
        <authorList>
            <consortium name="DOE Joint Genome Institute"/>
            <person name="Mondo S.J."/>
            <person name="Kjaerbolling I."/>
            <person name="Vesth T.C."/>
            <person name="Frisvad J.C."/>
            <person name="Nybo J.L."/>
            <person name="Theobald S."/>
            <person name="Kuo A."/>
            <person name="Bowyer P."/>
            <person name="Matsuda Y."/>
            <person name="Lyhne E.K."/>
            <person name="Kogle M.E."/>
            <person name="Clum A."/>
            <person name="Lipzen A."/>
            <person name="Salamov A."/>
            <person name="Ngan C.Y."/>
            <person name="Daum C."/>
            <person name="Chiniquy J."/>
            <person name="Barry K."/>
            <person name="LaButti K."/>
            <person name="Haridas S."/>
            <person name="Simmons B.A."/>
            <person name="Magnuson J.K."/>
            <person name="Mortensen U.H."/>
            <person name="Larsen T.O."/>
            <person name="Grigoriev I.V."/>
            <person name="Baker S.E."/>
            <person name="Andersen M.R."/>
            <person name="Nordberg H.P."/>
            <person name="Cantor M.N."/>
            <person name="Hua S.X."/>
        </authorList>
    </citation>
    <scope>NUCLEOTIDE SEQUENCE [LARGE SCALE GENOMIC DNA]</scope>
    <source>
        <strain evidence="3">IBT 19404</strain>
    </source>
</reference>
<dbReference type="Proteomes" id="UP000235023">
    <property type="component" value="Unassembled WGS sequence"/>
</dbReference>
<feature type="transmembrane region" description="Helical" evidence="1">
    <location>
        <begin position="21"/>
        <end position="41"/>
    </location>
</feature>
<dbReference type="AlphaFoldDB" id="A0A2J5HUS4"/>
<evidence type="ECO:0000313" key="2">
    <source>
        <dbReference type="EMBL" id="PLN81075.1"/>
    </source>
</evidence>
<evidence type="ECO:0000313" key="3">
    <source>
        <dbReference type="Proteomes" id="UP000235023"/>
    </source>
</evidence>
<sequence length="52" mass="6309">MIFYCGQTEASDIINRHNYDWFIMKVASMYVLYFDFLALTLRQLMMKGYDQL</sequence>
<gene>
    <name evidence="2" type="ORF">BDW42DRAFT_169527</name>
</gene>
<accession>A0A2J5HUS4</accession>
<keyword evidence="3" id="KW-1185">Reference proteome</keyword>
<name>A0A2J5HUS4_9EURO</name>
<protein>
    <submittedName>
        <fullName evidence="2">Uncharacterized protein</fullName>
    </submittedName>
</protein>